<keyword evidence="3" id="KW-1185">Reference proteome</keyword>
<dbReference type="OrthoDB" id="10668797at2759"/>
<dbReference type="KEGG" id="clec:106663190"/>
<dbReference type="GeneID" id="106663190"/>
<feature type="compositionally biased region" description="Basic residues" evidence="1">
    <location>
        <begin position="274"/>
        <end position="285"/>
    </location>
</feature>
<dbReference type="EnsemblMetazoa" id="XM_014387842.2">
    <property type="protein sequence ID" value="XP_014243328.1"/>
    <property type="gene ID" value="LOC106663190"/>
</dbReference>
<evidence type="ECO:0000313" key="2">
    <source>
        <dbReference type="EnsemblMetazoa" id="XP_014243328.1"/>
    </source>
</evidence>
<dbReference type="EnsemblMetazoa" id="XM_014387841.2">
    <property type="protein sequence ID" value="XP_014243327.1"/>
    <property type="gene ID" value="LOC106663190"/>
</dbReference>
<feature type="compositionally biased region" description="Low complexity" evidence="1">
    <location>
        <begin position="315"/>
        <end position="330"/>
    </location>
</feature>
<organism evidence="2 3">
    <name type="scientific">Cimex lectularius</name>
    <name type="common">Bed bug</name>
    <name type="synonym">Acanthia lectularia</name>
    <dbReference type="NCBI Taxonomy" id="79782"/>
    <lineage>
        <taxon>Eukaryota</taxon>
        <taxon>Metazoa</taxon>
        <taxon>Ecdysozoa</taxon>
        <taxon>Arthropoda</taxon>
        <taxon>Hexapoda</taxon>
        <taxon>Insecta</taxon>
        <taxon>Pterygota</taxon>
        <taxon>Neoptera</taxon>
        <taxon>Paraneoptera</taxon>
        <taxon>Hemiptera</taxon>
        <taxon>Heteroptera</taxon>
        <taxon>Panheteroptera</taxon>
        <taxon>Cimicomorpha</taxon>
        <taxon>Cimicidae</taxon>
        <taxon>Cimex</taxon>
    </lineage>
</organism>
<dbReference type="RefSeq" id="XP_014243328.1">
    <property type="nucleotide sequence ID" value="XM_014387842.2"/>
</dbReference>
<dbReference type="RefSeq" id="XP_014243327.1">
    <property type="nucleotide sequence ID" value="XM_014387841.2"/>
</dbReference>
<reference evidence="2" key="1">
    <citation type="submission" date="2022-01" db="UniProtKB">
        <authorList>
            <consortium name="EnsemblMetazoa"/>
        </authorList>
    </citation>
    <scope>IDENTIFICATION</scope>
</reference>
<feature type="region of interest" description="Disordered" evidence="1">
    <location>
        <begin position="268"/>
        <end position="331"/>
    </location>
</feature>
<accession>A0A8I6TCA9</accession>
<name>A0A8I6TCA9_CIMLE</name>
<sequence length="379" mass="44152">MKYEPQGTADTHYYQCPVCHKFDLTPMNYGMATPYPPYGMHQSRMVEQKVICPCCRVAPSARIDEQAKFFGPGANPLPPGTAFPCDVVTQQGKLYFPWFRKAREKMLEKMNPEENPNYMKNLKKNELNRRIKFVDRCANKLLNSPCMSFESDDEEESYVKKDPKRFLFDPCGPCAPCSTQRYPYHGHHTNKDTLADRLDKLTKEVEKLSKKMGYDSEKERRDSTKTKEQFFPFYFNQSEYGNPFAPCFNDPTCSKYLERTVPGMYPVTMEKGSQVHRRRRRKKKSTTYSDTPTPATQEISYEKKTKGKSHRVHENSTSLSVSTSQQTSNLDVYKPLRKSSYRKIVEEKRNSYMSSSSTPSETEIIYREKKNSKNRYCQS</sequence>
<dbReference type="Proteomes" id="UP000494040">
    <property type="component" value="Unassembled WGS sequence"/>
</dbReference>
<feature type="compositionally biased region" description="Low complexity" evidence="1">
    <location>
        <begin position="351"/>
        <end position="363"/>
    </location>
</feature>
<protein>
    <submittedName>
        <fullName evidence="2">Uncharacterized protein</fullName>
    </submittedName>
</protein>
<evidence type="ECO:0000313" key="3">
    <source>
        <dbReference type="Proteomes" id="UP000494040"/>
    </source>
</evidence>
<feature type="region of interest" description="Disordered" evidence="1">
    <location>
        <begin position="347"/>
        <end position="379"/>
    </location>
</feature>
<proteinExistence type="predicted"/>
<evidence type="ECO:0000256" key="1">
    <source>
        <dbReference type="SAM" id="MobiDB-lite"/>
    </source>
</evidence>
<feature type="compositionally biased region" description="Polar residues" evidence="1">
    <location>
        <begin position="286"/>
        <end position="299"/>
    </location>
</feature>
<dbReference type="AlphaFoldDB" id="A0A8I6TCA9"/>